<dbReference type="PANTHER" id="PTHR45982:SF5">
    <property type="entry name" value="RCC DOMAIN-CONTAINING PROTEIN ATS1"/>
    <property type="match status" value="1"/>
</dbReference>
<proteinExistence type="predicted"/>
<dbReference type="STRING" id="1448320.A0A319CSI0"/>
<organism evidence="2 3">
    <name type="scientific">Aspergillus ellipticus CBS 707.79</name>
    <dbReference type="NCBI Taxonomy" id="1448320"/>
    <lineage>
        <taxon>Eukaryota</taxon>
        <taxon>Fungi</taxon>
        <taxon>Dikarya</taxon>
        <taxon>Ascomycota</taxon>
        <taxon>Pezizomycotina</taxon>
        <taxon>Eurotiomycetes</taxon>
        <taxon>Eurotiomycetidae</taxon>
        <taxon>Eurotiales</taxon>
        <taxon>Aspergillaceae</taxon>
        <taxon>Aspergillus</taxon>
        <taxon>Aspergillus subgen. Circumdati</taxon>
    </lineage>
</organism>
<dbReference type="Pfam" id="PF13540">
    <property type="entry name" value="RCC1_2"/>
    <property type="match status" value="1"/>
</dbReference>
<evidence type="ECO:0000256" key="1">
    <source>
        <dbReference type="PROSITE-ProRule" id="PRU00235"/>
    </source>
</evidence>
<dbReference type="PANTHER" id="PTHR45982">
    <property type="entry name" value="REGULATOR OF CHROMOSOME CONDENSATION"/>
    <property type="match status" value="1"/>
</dbReference>
<name>A0A319CSI0_9EURO</name>
<reference evidence="2 3" key="1">
    <citation type="submission" date="2018-02" db="EMBL/GenBank/DDBJ databases">
        <title>The genomes of Aspergillus section Nigri reveals drivers in fungal speciation.</title>
        <authorList>
            <consortium name="DOE Joint Genome Institute"/>
            <person name="Vesth T.C."/>
            <person name="Nybo J."/>
            <person name="Theobald S."/>
            <person name="Brandl J."/>
            <person name="Frisvad J.C."/>
            <person name="Nielsen K.F."/>
            <person name="Lyhne E.K."/>
            <person name="Kogle M.E."/>
            <person name="Kuo A."/>
            <person name="Riley R."/>
            <person name="Clum A."/>
            <person name="Nolan M."/>
            <person name="Lipzen A."/>
            <person name="Salamov A."/>
            <person name="Henrissat B."/>
            <person name="Wiebenga A."/>
            <person name="De vries R.P."/>
            <person name="Grigoriev I.V."/>
            <person name="Mortensen U.H."/>
            <person name="Andersen M.R."/>
            <person name="Baker S.E."/>
        </authorList>
    </citation>
    <scope>NUCLEOTIDE SEQUENCE [LARGE SCALE GENOMIC DNA]</scope>
    <source>
        <strain evidence="2 3">CBS 707.79</strain>
    </source>
</reference>
<dbReference type="InterPro" id="IPR051553">
    <property type="entry name" value="Ran_GTPase-activating"/>
</dbReference>
<sequence>MPLYAFGSNGSGQLAIGHDEDTSVPAKCLFEDDTNKIELPNPPSSFSSSEITRIVAGGNHTLVLLANGSVFSTGCNDDGRCGHAPSSPLKRFRRVVLRDRDGRVFSRFGGVAATWEASVLVAEDGEGDKVFS</sequence>
<dbReference type="EMBL" id="KZ826191">
    <property type="protein sequence ID" value="PYH87670.1"/>
    <property type="molecule type" value="Genomic_DNA"/>
</dbReference>
<dbReference type="AlphaFoldDB" id="A0A319CSI0"/>
<dbReference type="OrthoDB" id="5370059at2759"/>
<gene>
    <name evidence="2" type="ORF">BO71DRAFT_489381</name>
</gene>
<dbReference type="InterPro" id="IPR000408">
    <property type="entry name" value="Reg_chr_condens"/>
</dbReference>
<evidence type="ECO:0000313" key="3">
    <source>
        <dbReference type="Proteomes" id="UP000247810"/>
    </source>
</evidence>
<dbReference type="Proteomes" id="UP000247810">
    <property type="component" value="Unassembled WGS sequence"/>
</dbReference>
<dbReference type="SUPFAM" id="SSF50985">
    <property type="entry name" value="RCC1/BLIP-II"/>
    <property type="match status" value="1"/>
</dbReference>
<dbReference type="Gene3D" id="2.130.10.30">
    <property type="entry name" value="Regulator of chromosome condensation 1/beta-lactamase-inhibitor protein II"/>
    <property type="match status" value="1"/>
</dbReference>
<dbReference type="GO" id="GO:0005085">
    <property type="term" value="F:guanyl-nucleotide exchange factor activity"/>
    <property type="evidence" value="ECO:0007669"/>
    <property type="project" value="TreeGrafter"/>
</dbReference>
<dbReference type="InterPro" id="IPR009091">
    <property type="entry name" value="RCC1/BLIP-II"/>
</dbReference>
<dbReference type="GO" id="GO:0005737">
    <property type="term" value="C:cytoplasm"/>
    <property type="evidence" value="ECO:0007669"/>
    <property type="project" value="TreeGrafter"/>
</dbReference>
<evidence type="ECO:0008006" key="4">
    <source>
        <dbReference type="Google" id="ProtNLM"/>
    </source>
</evidence>
<feature type="repeat" description="RCC1" evidence="1">
    <location>
        <begin position="1"/>
        <end position="67"/>
    </location>
</feature>
<accession>A0A319CSI0</accession>
<evidence type="ECO:0000313" key="2">
    <source>
        <dbReference type="EMBL" id="PYH87670.1"/>
    </source>
</evidence>
<protein>
    <recommendedName>
        <fullName evidence="4">RCC1/BLIP-II</fullName>
    </recommendedName>
</protein>
<dbReference type="VEuPathDB" id="FungiDB:BO71DRAFT_489381"/>
<feature type="non-terminal residue" evidence="2">
    <location>
        <position position="132"/>
    </location>
</feature>
<keyword evidence="3" id="KW-1185">Reference proteome</keyword>
<dbReference type="PROSITE" id="PS50012">
    <property type="entry name" value="RCC1_3"/>
    <property type="match status" value="1"/>
</dbReference>